<keyword evidence="6 8" id="KW-0472">Membrane</keyword>
<evidence type="ECO:0000313" key="9">
    <source>
        <dbReference type="EMBL" id="UOQ87448.1"/>
    </source>
</evidence>
<name>A0ABY4GSR0_9BACI</name>
<keyword evidence="4 7" id="KW-0812">Transmembrane</keyword>
<protein>
    <submittedName>
        <fullName evidence="9">Multidrug efflux SMR transporter</fullName>
    </submittedName>
</protein>
<keyword evidence="3" id="KW-1003">Cell membrane</keyword>
<evidence type="ECO:0000256" key="1">
    <source>
        <dbReference type="ARBA" id="ARBA00004651"/>
    </source>
</evidence>
<evidence type="ECO:0000313" key="10">
    <source>
        <dbReference type="Proteomes" id="UP000831537"/>
    </source>
</evidence>
<sequence>MMAWFMLIAAGLLEMIAVIGMNQWHKTKSKLSFFVMIFSFISSFFFLYLALQTIPMGVGYAVWTGIGAAGGALVGMIWYKESANFKRIFFLILIIVAVIGLKLVG</sequence>
<feature type="transmembrane region" description="Helical" evidence="8">
    <location>
        <begin position="85"/>
        <end position="104"/>
    </location>
</feature>
<evidence type="ECO:0000256" key="5">
    <source>
        <dbReference type="ARBA" id="ARBA00022989"/>
    </source>
</evidence>
<gene>
    <name evidence="9" type="ORF">MUN87_07635</name>
</gene>
<feature type="transmembrane region" description="Helical" evidence="8">
    <location>
        <begin position="33"/>
        <end position="51"/>
    </location>
</feature>
<keyword evidence="2" id="KW-0813">Transport</keyword>
<keyword evidence="10" id="KW-1185">Reference proteome</keyword>
<proteinExistence type="inferred from homology"/>
<dbReference type="PANTHER" id="PTHR30561">
    <property type="entry name" value="SMR FAMILY PROTON-DEPENDENT DRUG EFFLUX TRANSPORTER SUGE"/>
    <property type="match status" value="1"/>
</dbReference>
<comment type="similarity">
    <text evidence="7">Belongs to the drug/metabolite transporter (DMT) superfamily. Small multidrug resistance (SMR) (TC 2.A.7.1) family.</text>
</comment>
<accession>A0ABY4GSR0</accession>
<evidence type="ECO:0000256" key="6">
    <source>
        <dbReference type="ARBA" id="ARBA00023136"/>
    </source>
</evidence>
<organism evidence="9 10">
    <name type="scientific">Gracilibacillus salinarum</name>
    <dbReference type="NCBI Taxonomy" id="2932255"/>
    <lineage>
        <taxon>Bacteria</taxon>
        <taxon>Bacillati</taxon>
        <taxon>Bacillota</taxon>
        <taxon>Bacilli</taxon>
        <taxon>Bacillales</taxon>
        <taxon>Bacillaceae</taxon>
        <taxon>Gracilibacillus</taxon>
    </lineage>
</organism>
<dbReference type="Proteomes" id="UP000831537">
    <property type="component" value="Chromosome"/>
</dbReference>
<feature type="transmembrane region" description="Helical" evidence="8">
    <location>
        <begin position="58"/>
        <end position="79"/>
    </location>
</feature>
<evidence type="ECO:0000256" key="7">
    <source>
        <dbReference type="RuleBase" id="RU003942"/>
    </source>
</evidence>
<dbReference type="InterPro" id="IPR045324">
    <property type="entry name" value="Small_multidrug_res"/>
</dbReference>
<dbReference type="SUPFAM" id="SSF103481">
    <property type="entry name" value="Multidrug resistance efflux transporter EmrE"/>
    <property type="match status" value="1"/>
</dbReference>
<dbReference type="PANTHER" id="PTHR30561:SF0">
    <property type="entry name" value="GUANIDINIUM EXPORTER"/>
    <property type="match status" value="1"/>
</dbReference>
<evidence type="ECO:0000256" key="3">
    <source>
        <dbReference type="ARBA" id="ARBA00022475"/>
    </source>
</evidence>
<dbReference type="Pfam" id="PF00893">
    <property type="entry name" value="Multi_Drug_Res"/>
    <property type="match status" value="1"/>
</dbReference>
<evidence type="ECO:0000256" key="8">
    <source>
        <dbReference type="SAM" id="Phobius"/>
    </source>
</evidence>
<keyword evidence="5 8" id="KW-1133">Transmembrane helix</keyword>
<comment type="subcellular location">
    <subcellularLocation>
        <location evidence="1 7">Cell membrane</location>
        <topology evidence="1 7">Multi-pass membrane protein</topology>
    </subcellularLocation>
</comment>
<dbReference type="InterPro" id="IPR037185">
    <property type="entry name" value="EmrE-like"/>
</dbReference>
<reference evidence="9 10" key="1">
    <citation type="submission" date="2022-04" db="EMBL/GenBank/DDBJ databases">
        <title>Gracilibacillus sp. isolated from saltern.</title>
        <authorList>
            <person name="Won M."/>
            <person name="Lee C.-M."/>
            <person name="Woen H.-Y."/>
            <person name="Kwon S.-W."/>
        </authorList>
    </citation>
    <scope>NUCLEOTIDE SEQUENCE [LARGE SCALE GENOMIC DNA]</scope>
    <source>
        <strain evidence="9 10">SSPM10-3</strain>
    </source>
</reference>
<evidence type="ECO:0000256" key="4">
    <source>
        <dbReference type="ARBA" id="ARBA00022692"/>
    </source>
</evidence>
<dbReference type="EMBL" id="CP095071">
    <property type="protein sequence ID" value="UOQ87448.1"/>
    <property type="molecule type" value="Genomic_DNA"/>
</dbReference>
<evidence type="ECO:0000256" key="2">
    <source>
        <dbReference type="ARBA" id="ARBA00022448"/>
    </source>
</evidence>
<dbReference type="Gene3D" id="1.10.3730.20">
    <property type="match status" value="1"/>
</dbReference>
<dbReference type="InterPro" id="IPR000390">
    <property type="entry name" value="Small_drug/metabolite_transptr"/>
</dbReference>